<dbReference type="Proteomes" id="UP001281410">
    <property type="component" value="Unassembled WGS sequence"/>
</dbReference>
<dbReference type="EMBL" id="JANJYJ010000975">
    <property type="protein sequence ID" value="KAK3169114.1"/>
    <property type="molecule type" value="Genomic_DNA"/>
</dbReference>
<keyword evidence="4" id="KW-1185">Reference proteome</keyword>
<evidence type="ECO:0000313" key="4">
    <source>
        <dbReference type="Proteomes" id="UP001281410"/>
    </source>
</evidence>
<dbReference type="AlphaFoldDB" id="A0AAD9Z007"/>
<proteinExistence type="predicted"/>
<accession>A0AAD9Z007</accession>
<protein>
    <recommendedName>
        <fullName evidence="5">DUF4283 domain-containing protein</fullName>
    </recommendedName>
</protein>
<comment type="caution">
    <text evidence="3">The sequence shown here is derived from an EMBL/GenBank/DDBJ whole genome shotgun (WGS) entry which is preliminary data.</text>
</comment>
<evidence type="ECO:0000256" key="2">
    <source>
        <dbReference type="SAM" id="MobiDB-lite"/>
    </source>
</evidence>
<gene>
    <name evidence="3" type="ORF">Dsin_000095</name>
</gene>
<reference evidence="3" key="1">
    <citation type="journal article" date="2023" name="Plant J.">
        <title>Genome sequences and population genomics provide insights into the demographic history, inbreeding, and mutation load of two 'living fossil' tree species of Dipteronia.</title>
        <authorList>
            <person name="Feng Y."/>
            <person name="Comes H.P."/>
            <person name="Chen J."/>
            <person name="Zhu S."/>
            <person name="Lu R."/>
            <person name="Zhang X."/>
            <person name="Li P."/>
            <person name="Qiu J."/>
            <person name="Olsen K.M."/>
            <person name="Qiu Y."/>
        </authorList>
    </citation>
    <scope>NUCLEOTIDE SEQUENCE</scope>
    <source>
        <strain evidence="3">NBL</strain>
    </source>
</reference>
<sequence>MKSLVQENERISRLNRSLYKKLKEIQELSLKENKELKDKILSLKNNLKDSNERLGVLKSEIELRDNSLDCAKRLENVLRVKISEHENQERVLNDKLNEVNKVISKMSSSSNKVETLNKIAKHPNDKRGLGYVNEKITHSTNKPIFVKASSKLNIGTLSNGKAMDAIGGASTSTSTSTIKVKDKTQHGQIQCSSSSNAKSKASRTIHQKGKFVRRQNALNAQANGKLLKFITICHYCNMVRHIRPRCFEYIHKCKQANYLLDMSWLNGPRQSSMYGFRTRPRKTLEKHVEKNIVDDLLVKSCVVPHSTMHKKIDNALFDLFENVTDRINVPNNKSKHVNRIWIACVGVPIRFWNEAFFNKAGQKLGEMVMIEEETILKKRLDRGKILVLLPINHSCPDLIKVKVGPIKHKVRSSLSLNEEKYAVSSPTSRESKKERNSCLAAKGQAMKPRSLTSNFKISWNLKEEIYKAIKIGVALGLISMARKWGWLMFLQKQRGS</sequence>
<name>A0AAD9Z007_9ROSI</name>
<organism evidence="3 4">
    <name type="scientific">Dipteronia sinensis</name>
    <dbReference type="NCBI Taxonomy" id="43782"/>
    <lineage>
        <taxon>Eukaryota</taxon>
        <taxon>Viridiplantae</taxon>
        <taxon>Streptophyta</taxon>
        <taxon>Embryophyta</taxon>
        <taxon>Tracheophyta</taxon>
        <taxon>Spermatophyta</taxon>
        <taxon>Magnoliopsida</taxon>
        <taxon>eudicotyledons</taxon>
        <taxon>Gunneridae</taxon>
        <taxon>Pentapetalae</taxon>
        <taxon>rosids</taxon>
        <taxon>malvids</taxon>
        <taxon>Sapindales</taxon>
        <taxon>Sapindaceae</taxon>
        <taxon>Hippocastanoideae</taxon>
        <taxon>Acereae</taxon>
        <taxon>Dipteronia</taxon>
    </lineage>
</organism>
<dbReference type="PANTHER" id="PTHR34427:SF5">
    <property type="entry name" value="DUF4283 DOMAIN-CONTAINING PROTEIN"/>
    <property type="match status" value="1"/>
</dbReference>
<feature type="coiled-coil region" evidence="1">
    <location>
        <begin position="19"/>
        <end position="102"/>
    </location>
</feature>
<dbReference type="PANTHER" id="PTHR34427">
    <property type="entry name" value="DUF4283 DOMAIN PROTEIN"/>
    <property type="match status" value="1"/>
</dbReference>
<evidence type="ECO:0008006" key="5">
    <source>
        <dbReference type="Google" id="ProtNLM"/>
    </source>
</evidence>
<evidence type="ECO:0000313" key="3">
    <source>
        <dbReference type="EMBL" id="KAK3169114.1"/>
    </source>
</evidence>
<keyword evidence="1" id="KW-0175">Coiled coil</keyword>
<evidence type="ECO:0000256" key="1">
    <source>
        <dbReference type="SAM" id="Coils"/>
    </source>
</evidence>
<feature type="region of interest" description="Disordered" evidence="2">
    <location>
        <begin position="184"/>
        <end position="204"/>
    </location>
</feature>